<dbReference type="GO" id="GO:0009786">
    <property type="term" value="P:regulation of asymmetric cell division"/>
    <property type="evidence" value="ECO:0007669"/>
    <property type="project" value="InterPro"/>
</dbReference>
<proteinExistence type="predicted"/>
<name>A0AAN7LIV5_TRANT</name>
<evidence type="ECO:0000313" key="3">
    <source>
        <dbReference type="Proteomes" id="UP001346149"/>
    </source>
</evidence>
<evidence type="ECO:0000313" key="2">
    <source>
        <dbReference type="EMBL" id="KAK4785574.1"/>
    </source>
</evidence>
<dbReference type="InterPro" id="IPR040378">
    <property type="entry name" value="BASL"/>
</dbReference>
<gene>
    <name evidence="2" type="ORF">SAY86_002263</name>
</gene>
<organism evidence="2 3">
    <name type="scientific">Trapa natans</name>
    <name type="common">Water chestnut</name>
    <dbReference type="NCBI Taxonomy" id="22666"/>
    <lineage>
        <taxon>Eukaryota</taxon>
        <taxon>Viridiplantae</taxon>
        <taxon>Streptophyta</taxon>
        <taxon>Embryophyta</taxon>
        <taxon>Tracheophyta</taxon>
        <taxon>Spermatophyta</taxon>
        <taxon>Magnoliopsida</taxon>
        <taxon>eudicotyledons</taxon>
        <taxon>Gunneridae</taxon>
        <taxon>Pentapetalae</taxon>
        <taxon>rosids</taxon>
        <taxon>malvids</taxon>
        <taxon>Myrtales</taxon>
        <taxon>Lythraceae</taxon>
        <taxon>Trapa</taxon>
    </lineage>
</organism>
<dbReference type="EMBL" id="JAXQNO010000013">
    <property type="protein sequence ID" value="KAK4785574.1"/>
    <property type="molecule type" value="Genomic_DNA"/>
</dbReference>
<reference evidence="2 3" key="1">
    <citation type="journal article" date="2023" name="Hortic Res">
        <title>Pangenome of water caltrop reveals structural variations and asymmetric subgenome divergence after allopolyploidization.</title>
        <authorList>
            <person name="Zhang X."/>
            <person name="Chen Y."/>
            <person name="Wang L."/>
            <person name="Yuan Y."/>
            <person name="Fang M."/>
            <person name="Shi L."/>
            <person name="Lu R."/>
            <person name="Comes H.P."/>
            <person name="Ma Y."/>
            <person name="Chen Y."/>
            <person name="Huang G."/>
            <person name="Zhou Y."/>
            <person name="Zheng Z."/>
            <person name="Qiu Y."/>
        </authorList>
    </citation>
    <scope>NUCLEOTIDE SEQUENCE [LARGE SCALE GENOMIC DNA]</scope>
    <source>
        <strain evidence="2">F231</strain>
    </source>
</reference>
<feature type="region of interest" description="Disordered" evidence="1">
    <location>
        <begin position="1"/>
        <end position="40"/>
    </location>
</feature>
<evidence type="ECO:0000256" key="1">
    <source>
        <dbReference type="SAM" id="MobiDB-lite"/>
    </source>
</evidence>
<dbReference type="PANTHER" id="PTHR33914:SF2">
    <property type="entry name" value="OS02G0582100 PROTEIN"/>
    <property type="match status" value="1"/>
</dbReference>
<sequence>MKLGSELPAFHPRPVLIPNPELSQHRNNSEELTNSEVDEKISEEKQDVLLPEIKGGVLTTVVLQSDLSDKDGLWAMEVFEKHDPPQDLTNWEGSEMISVIEGDLGGEMKMPHRDFDFFMDKKVTEFEIPKVCCKGDNDYDEIRSICVDEGKVSDEKALLGTKTDSSPETTFLLNNDAAGSLMEEKVDMDPLISNVLQVPEDDCRVDPAGKCCTEQSVDSAEKSTTDGGLQHDGSAAHGNEADQQSAKVLHDEPSTWNTKDSDVVICKVTVPENCEVKLGGNEATSVTSELPCSSQVETKTTTLIFADSASTPSDSHVSLCNENKEFIENQDGPKVNEGHVSLCQYQQSHGDSSFSVLQTPVACLGNLSQRSDSSLGTSTRSFAFPVLQSEWNSSPIRMAKADRRSYRKYSGWRRGLLCCKF</sequence>
<keyword evidence="3" id="KW-1185">Reference proteome</keyword>
<protein>
    <submittedName>
        <fullName evidence="2">Uncharacterized protein</fullName>
    </submittedName>
</protein>
<dbReference type="AlphaFoldDB" id="A0AAN7LIV5"/>
<dbReference type="PANTHER" id="PTHR33914">
    <property type="entry name" value="18S PRE-RIBOSOMAL ASSEMBLY PROTEIN GAR2-LIKE PROTEIN"/>
    <property type="match status" value="1"/>
</dbReference>
<dbReference type="Proteomes" id="UP001346149">
    <property type="component" value="Unassembled WGS sequence"/>
</dbReference>
<feature type="region of interest" description="Disordered" evidence="1">
    <location>
        <begin position="215"/>
        <end position="249"/>
    </location>
</feature>
<comment type="caution">
    <text evidence="2">The sequence shown here is derived from an EMBL/GenBank/DDBJ whole genome shotgun (WGS) entry which is preliminary data.</text>
</comment>
<accession>A0AAN7LIV5</accession>